<dbReference type="KEGG" id="mana:MAMMFC1_00327"/>
<dbReference type="CDD" id="cd04301">
    <property type="entry name" value="NAT_SF"/>
    <property type="match status" value="1"/>
</dbReference>
<keyword evidence="3" id="KW-1185">Reference proteome</keyword>
<protein>
    <submittedName>
        <fullName evidence="2">Acetyltransferase (GNAT) family protein</fullName>
    </submittedName>
</protein>
<dbReference type="Proteomes" id="UP000276437">
    <property type="component" value="Chromosome"/>
</dbReference>
<dbReference type="OrthoDB" id="9797178at2"/>
<dbReference type="InterPro" id="IPR016181">
    <property type="entry name" value="Acyl_CoA_acyltransferase"/>
</dbReference>
<keyword evidence="2" id="KW-0808">Transferase</keyword>
<dbReference type="InterPro" id="IPR000182">
    <property type="entry name" value="GNAT_dom"/>
</dbReference>
<dbReference type="Gene3D" id="3.40.630.30">
    <property type="match status" value="1"/>
</dbReference>
<dbReference type="AlphaFoldDB" id="A0A348AF46"/>
<dbReference type="SUPFAM" id="SSF55729">
    <property type="entry name" value="Acyl-CoA N-acyltransferases (Nat)"/>
    <property type="match status" value="1"/>
</dbReference>
<sequence length="157" mass="17968">MSSVKYRETTMDDLDLLVKLRIDFILDIKPCNDSRLIAEVSRLTKDYFSGLIAKNQYFGFIGFIDEKTVCGAGLFVYSLPPLYQPIIRTQGHVLNVFTYPEYRSKGYGKGLMDFIIEKAKEKQISRLFLNATKMGEPLYGKCGFAEPEDKAMILRLI</sequence>
<organism evidence="2 3">
    <name type="scientific">Methylomusa anaerophila</name>
    <dbReference type="NCBI Taxonomy" id="1930071"/>
    <lineage>
        <taxon>Bacteria</taxon>
        <taxon>Bacillati</taxon>
        <taxon>Bacillota</taxon>
        <taxon>Negativicutes</taxon>
        <taxon>Selenomonadales</taxon>
        <taxon>Sporomusaceae</taxon>
        <taxon>Methylomusa</taxon>
    </lineage>
</organism>
<dbReference type="PROSITE" id="PS51186">
    <property type="entry name" value="GNAT"/>
    <property type="match status" value="1"/>
</dbReference>
<reference evidence="2 3" key="1">
    <citation type="journal article" date="2018" name="Int. J. Syst. Evol. Microbiol.">
        <title>Methylomusa anaerophila gen. nov., sp. nov., an anaerobic methanol-utilizing bacterium isolated from a microbial fuel cell.</title>
        <authorList>
            <person name="Amano N."/>
            <person name="Yamamuro A."/>
            <person name="Miyahara M."/>
            <person name="Kouzuma A."/>
            <person name="Abe T."/>
            <person name="Watanabe K."/>
        </authorList>
    </citation>
    <scope>NUCLEOTIDE SEQUENCE [LARGE SCALE GENOMIC DNA]</scope>
    <source>
        <strain evidence="2 3">MMFC1</strain>
    </source>
</reference>
<proteinExistence type="predicted"/>
<dbReference type="Pfam" id="PF00583">
    <property type="entry name" value="Acetyltransf_1"/>
    <property type="match status" value="1"/>
</dbReference>
<gene>
    <name evidence="2" type="ORF">MAMMFC1_00327</name>
</gene>
<feature type="domain" description="N-acetyltransferase" evidence="1">
    <location>
        <begin position="4"/>
        <end position="157"/>
    </location>
</feature>
<dbReference type="RefSeq" id="WP_126305893.1">
    <property type="nucleotide sequence ID" value="NZ_AP018449.1"/>
</dbReference>
<dbReference type="GO" id="GO:0016747">
    <property type="term" value="F:acyltransferase activity, transferring groups other than amino-acyl groups"/>
    <property type="evidence" value="ECO:0007669"/>
    <property type="project" value="InterPro"/>
</dbReference>
<dbReference type="EMBL" id="AP018449">
    <property type="protein sequence ID" value="BBB89694.1"/>
    <property type="molecule type" value="Genomic_DNA"/>
</dbReference>
<evidence type="ECO:0000259" key="1">
    <source>
        <dbReference type="PROSITE" id="PS51186"/>
    </source>
</evidence>
<evidence type="ECO:0000313" key="2">
    <source>
        <dbReference type="EMBL" id="BBB89694.1"/>
    </source>
</evidence>
<accession>A0A348AF46</accession>
<name>A0A348AF46_9FIRM</name>
<evidence type="ECO:0000313" key="3">
    <source>
        <dbReference type="Proteomes" id="UP000276437"/>
    </source>
</evidence>